<accession>A0A8D5ZNX0</accession>
<reference evidence="1" key="2">
    <citation type="journal article" date="2021" name="Microbiol. Resour. Announc.">
        <title>Complete Genome Sequence of Polycladomyces abyssicola JIR-001T, Isolated from Hemipelagic Sediment in Deep Seawater.</title>
        <authorList>
            <person name="Tsubouchi T."/>
            <person name="Kaneko Y."/>
        </authorList>
    </citation>
    <scope>NUCLEOTIDE SEQUENCE</scope>
    <source>
        <strain evidence="1">JIR-001</strain>
    </source>
</reference>
<gene>
    <name evidence="1" type="ORF">JIR001_15510</name>
</gene>
<dbReference type="EMBL" id="AP024601">
    <property type="protein sequence ID" value="BCU81768.1"/>
    <property type="molecule type" value="Genomic_DNA"/>
</dbReference>
<evidence type="ECO:0000313" key="1">
    <source>
        <dbReference type="EMBL" id="BCU81768.1"/>
    </source>
</evidence>
<dbReference type="Proteomes" id="UP000677436">
    <property type="component" value="Chromosome"/>
</dbReference>
<proteinExistence type="predicted"/>
<dbReference type="KEGG" id="pabs:JIR001_15510"/>
<protein>
    <submittedName>
        <fullName evidence="1">Uncharacterized protein</fullName>
    </submittedName>
</protein>
<keyword evidence="2" id="KW-1185">Reference proteome</keyword>
<dbReference type="AlphaFoldDB" id="A0A8D5ZNX0"/>
<reference evidence="1" key="1">
    <citation type="journal article" date="2013" name="Int. J. Syst. Evol. Microbiol.">
        <title>Polycladomyces abyssicola gen. nov., sp. nov., a thermophilic filamentous bacterium isolated from hemipelagic sediment.</title>
        <authorList>
            <person name="Tsubouchi T."/>
            <person name="Shimane Y."/>
            <person name="Mori K."/>
            <person name="Usui K."/>
            <person name="Hiraki T."/>
            <person name="Tame A."/>
            <person name="Uematsu K."/>
            <person name="Maruyama T."/>
            <person name="Hatada Y."/>
        </authorList>
    </citation>
    <scope>NUCLEOTIDE SEQUENCE</scope>
    <source>
        <strain evidence="1">JIR-001</strain>
    </source>
</reference>
<evidence type="ECO:0000313" key="2">
    <source>
        <dbReference type="Proteomes" id="UP000677436"/>
    </source>
</evidence>
<organism evidence="1 2">
    <name type="scientific">Polycladomyces abyssicola</name>
    <dbReference type="NCBI Taxonomy" id="1125966"/>
    <lineage>
        <taxon>Bacteria</taxon>
        <taxon>Bacillati</taxon>
        <taxon>Bacillota</taxon>
        <taxon>Bacilli</taxon>
        <taxon>Bacillales</taxon>
        <taxon>Thermoactinomycetaceae</taxon>
        <taxon>Polycladomyces</taxon>
    </lineage>
</organism>
<dbReference type="RefSeq" id="WP_212774937.1">
    <property type="nucleotide sequence ID" value="NZ_AP024601.1"/>
</dbReference>
<name>A0A8D5ZNX0_9BACL</name>
<sequence>MKRRIYLSEDDGAAALVAAYGDSHRWQKDGVPADVVTWGRKTGMDWAQVGRLWPAGSSEDGHALFFGGVRQNGKIVERALHYFLPLVGSSPLDWEMILLTSRSPRVRSWRELEKQVQRLFPQVAKELKR</sequence>